<dbReference type="GO" id="GO:0051539">
    <property type="term" value="F:4 iron, 4 sulfur cluster binding"/>
    <property type="evidence" value="ECO:0007669"/>
    <property type="project" value="UniProtKB-KW"/>
</dbReference>
<evidence type="ECO:0000256" key="3">
    <source>
        <dbReference type="ARBA" id="ARBA00022723"/>
    </source>
</evidence>
<dbReference type="RefSeq" id="WP_103938758.1">
    <property type="nucleotide sequence ID" value="NZ_FNVO01000006.1"/>
</dbReference>
<keyword evidence="5" id="KW-0411">Iron-sulfur</keyword>
<dbReference type="PANTHER" id="PTHR24960">
    <property type="entry name" value="PHOTOSYSTEM I IRON-SULFUR CENTER-RELATED"/>
    <property type="match status" value="1"/>
</dbReference>
<dbReference type="AlphaFoldDB" id="A0A1H6B5S8"/>
<gene>
    <name evidence="7" type="ORF">SAMN04489712_106255</name>
</gene>
<dbReference type="InterPro" id="IPR017900">
    <property type="entry name" value="4Fe4S_Fe_S_CS"/>
</dbReference>
<dbReference type="InterPro" id="IPR017896">
    <property type="entry name" value="4Fe4S_Fe-S-bd"/>
</dbReference>
<keyword evidence="3" id="KW-0479">Metal-binding</keyword>
<evidence type="ECO:0000256" key="5">
    <source>
        <dbReference type="ARBA" id="ARBA00023014"/>
    </source>
</evidence>
<evidence type="ECO:0000313" key="7">
    <source>
        <dbReference type="EMBL" id="SEG55745.1"/>
    </source>
</evidence>
<organism evidence="7 8">
    <name type="scientific">Thermomonospora echinospora</name>
    <dbReference type="NCBI Taxonomy" id="1992"/>
    <lineage>
        <taxon>Bacteria</taxon>
        <taxon>Bacillati</taxon>
        <taxon>Actinomycetota</taxon>
        <taxon>Actinomycetes</taxon>
        <taxon>Streptosporangiales</taxon>
        <taxon>Thermomonosporaceae</taxon>
        <taxon>Thermomonospora</taxon>
    </lineage>
</organism>
<feature type="domain" description="4Fe-4S ferredoxin-type" evidence="6">
    <location>
        <begin position="37"/>
        <end position="66"/>
    </location>
</feature>
<keyword evidence="2" id="KW-0004">4Fe-4S</keyword>
<evidence type="ECO:0000259" key="6">
    <source>
        <dbReference type="PROSITE" id="PS51379"/>
    </source>
</evidence>
<dbReference type="OrthoDB" id="9770306at2"/>
<evidence type="ECO:0000256" key="1">
    <source>
        <dbReference type="ARBA" id="ARBA00001966"/>
    </source>
</evidence>
<comment type="cofactor">
    <cofactor evidence="1">
        <name>[4Fe-4S] cluster</name>
        <dbReference type="ChEBI" id="CHEBI:49883"/>
    </cofactor>
</comment>
<protein>
    <submittedName>
        <fullName evidence="7">4Fe-4S dicluster domain-containing protein</fullName>
    </submittedName>
</protein>
<sequence length="67" mass="7050">MGLMRADGAPVTVTRRCQGCGACLLTCPEHAIRPYGPALEVRADLCTGCLECVEICPVDAIDATEGR</sequence>
<reference evidence="8" key="1">
    <citation type="submission" date="2016-10" db="EMBL/GenBank/DDBJ databases">
        <authorList>
            <person name="Varghese N."/>
            <person name="Submissions S."/>
        </authorList>
    </citation>
    <scope>NUCLEOTIDE SEQUENCE [LARGE SCALE GENOMIC DNA]</scope>
    <source>
        <strain evidence="8">DSM 43163</strain>
    </source>
</reference>
<dbReference type="EMBL" id="FNVO01000006">
    <property type="protein sequence ID" value="SEG55745.1"/>
    <property type="molecule type" value="Genomic_DNA"/>
</dbReference>
<dbReference type="PROSITE" id="PS51379">
    <property type="entry name" value="4FE4S_FER_2"/>
    <property type="match status" value="2"/>
</dbReference>
<dbReference type="InterPro" id="IPR050157">
    <property type="entry name" value="PSI_iron-sulfur_center"/>
</dbReference>
<dbReference type="PROSITE" id="PS00198">
    <property type="entry name" value="4FE4S_FER_1"/>
    <property type="match status" value="1"/>
</dbReference>
<evidence type="ECO:0000313" key="8">
    <source>
        <dbReference type="Proteomes" id="UP000236723"/>
    </source>
</evidence>
<proteinExistence type="predicted"/>
<name>A0A1H6B5S8_9ACTN</name>
<dbReference type="Proteomes" id="UP000236723">
    <property type="component" value="Unassembled WGS sequence"/>
</dbReference>
<dbReference type="PANTHER" id="PTHR24960:SF79">
    <property type="entry name" value="PHOTOSYSTEM I IRON-SULFUR CENTER"/>
    <property type="match status" value="1"/>
</dbReference>
<accession>A0A1H6B5S8</accession>
<dbReference type="GO" id="GO:0046872">
    <property type="term" value="F:metal ion binding"/>
    <property type="evidence" value="ECO:0007669"/>
    <property type="project" value="UniProtKB-KW"/>
</dbReference>
<dbReference type="Pfam" id="PF12838">
    <property type="entry name" value="Fer4_7"/>
    <property type="match status" value="1"/>
</dbReference>
<dbReference type="Gene3D" id="3.30.70.20">
    <property type="match status" value="1"/>
</dbReference>
<keyword evidence="4" id="KW-0408">Iron</keyword>
<keyword evidence="8" id="KW-1185">Reference proteome</keyword>
<evidence type="ECO:0000256" key="2">
    <source>
        <dbReference type="ARBA" id="ARBA00022485"/>
    </source>
</evidence>
<feature type="domain" description="4Fe-4S ferredoxin-type" evidence="6">
    <location>
        <begin position="8"/>
        <end position="34"/>
    </location>
</feature>
<dbReference type="SUPFAM" id="SSF54862">
    <property type="entry name" value="4Fe-4S ferredoxins"/>
    <property type="match status" value="1"/>
</dbReference>
<evidence type="ECO:0000256" key="4">
    <source>
        <dbReference type="ARBA" id="ARBA00023004"/>
    </source>
</evidence>